<evidence type="ECO:0000313" key="1">
    <source>
        <dbReference type="EMBL" id="GBM09268.1"/>
    </source>
</evidence>
<keyword evidence="2" id="KW-1185">Reference proteome</keyword>
<accession>A0A4Y2CZW4</accession>
<evidence type="ECO:0000313" key="2">
    <source>
        <dbReference type="Proteomes" id="UP000499080"/>
    </source>
</evidence>
<proteinExistence type="predicted"/>
<sequence>MNTKRRVGYVVEWQGLSFETDRSELESRSHQKSSVYVSQFYVESVGTNSPIAGVVWKFVEGVQRQVPPLLFDYCSNRESRPKIVLV</sequence>
<gene>
    <name evidence="1" type="ORF">AVEN_59243_1</name>
</gene>
<dbReference type="AlphaFoldDB" id="A0A4Y2CZW4"/>
<dbReference type="EMBL" id="BGPR01000267">
    <property type="protein sequence ID" value="GBM09268.1"/>
    <property type="molecule type" value="Genomic_DNA"/>
</dbReference>
<reference evidence="1 2" key="1">
    <citation type="journal article" date="2019" name="Sci. Rep.">
        <title>Orb-weaving spider Araneus ventricosus genome elucidates the spidroin gene catalogue.</title>
        <authorList>
            <person name="Kono N."/>
            <person name="Nakamura H."/>
            <person name="Ohtoshi R."/>
            <person name="Moran D.A.P."/>
            <person name="Shinohara A."/>
            <person name="Yoshida Y."/>
            <person name="Fujiwara M."/>
            <person name="Mori M."/>
            <person name="Tomita M."/>
            <person name="Arakawa K."/>
        </authorList>
    </citation>
    <scope>NUCLEOTIDE SEQUENCE [LARGE SCALE GENOMIC DNA]</scope>
</reference>
<comment type="caution">
    <text evidence="1">The sequence shown here is derived from an EMBL/GenBank/DDBJ whole genome shotgun (WGS) entry which is preliminary data.</text>
</comment>
<dbReference type="Proteomes" id="UP000499080">
    <property type="component" value="Unassembled WGS sequence"/>
</dbReference>
<protein>
    <submittedName>
        <fullName evidence="1">Uncharacterized protein</fullName>
    </submittedName>
</protein>
<name>A0A4Y2CZW4_ARAVE</name>
<organism evidence="1 2">
    <name type="scientific">Araneus ventricosus</name>
    <name type="common">Orbweaver spider</name>
    <name type="synonym">Epeira ventricosa</name>
    <dbReference type="NCBI Taxonomy" id="182803"/>
    <lineage>
        <taxon>Eukaryota</taxon>
        <taxon>Metazoa</taxon>
        <taxon>Ecdysozoa</taxon>
        <taxon>Arthropoda</taxon>
        <taxon>Chelicerata</taxon>
        <taxon>Arachnida</taxon>
        <taxon>Araneae</taxon>
        <taxon>Araneomorphae</taxon>
        <taxon>Entelegynae</taxon>
        <taxon>Araneoidea</taxon>
        <taxon>Araneidae</taxon>
        <taxon>Araneus</taxon>
    </lineage>
</organism>